<dbReference type="InterPro" id="IPR006634">
    <property type="entry name" value="TLC-dom"/>
</dbReference>
<dbReference type="Proteomes" id="UP000694419">
    <property type="component" value="Unplaced"/>
</dbReference>
<evidence type="ECO:0000259" key="11">
    <source>
        <dbReference type="SMART" id="SM00724"/>
    </source>
</evidence>
<evidence type="ECO:0000313" key="12">
    <source>
        <dbReference type="Ensembl" id="ENSCPGP00000002318.1"/>
    </source>
</evidence>
<proteinExistence type="inferred from homology"/>
<evidence type="ECO:0000256" key="7">
    <source>
        <dbReference type="ARBA" id="ARBA00023010"/>
    </source>
</evidence>
<feature type="transmembrane region" description="Helical" evidence="10">
    <location>
        <begin position="123"/>
        <end position="145"/>
    </location>
</feature>
<name>A0A8C3J555_9CHAR</name>
<comment type="subcellular location">
    <subcellularLocation>
        <location evidence="1">Membrane</location>
        <topology evidence="1">Multi-pass membrane protein</topology>
    </subcellularLocation>
</comment>
<evidence type="ECO:0000256" key="6">
    <source>
        <dbReference type="ARBA" id="ARBA00022989"/>
    </source>
</evidence>
<feature type="domain" description="TLC" evidence="11">
    <location>
        <begin position="31"/>
        <end position="236"/>
    </location>
</feature>
<evidence type="ECO:0000256" key="4">
    <source>
        <dbReference type="ARBA" id="ARBA00022692"/>
    </source>
</evidence>
<keyword evidence="6 10" id="KW-1133">Transmembrane helix</keyword>
<evidence type="ECO:0000256" key="1">
    <source>
        <dbReference type="ARBA" id="ARBA00004141"/>
    </source>
</evidence>
<dbReference type="SMART" id="SM00724">
    <property type="entry name" value="TLC"/>
    <property type="match status" value="1"/>
</dbReference>
<keyword evidence="5" id="KW-0653">Protein transport</keyword>
<organism evidence="12 13">
    <name type="scientific">Calidris pygmaea</name>
    <name type="common">Spoon-billed sandpiper</name>
    <dbReference type="NCBI Taxonomy" id="425635"/>
    <lineage>
        <taxon>Eukaryota</taxon>
        <taxon>Metazoa</taxon>
        <taxon>Chordata</taxon>
        <taxon>Craniata</taxon>
        <taxon>Vertebrata</taxon>
        <taxon>Euteleostomi</taxon>
        <taxon>Archelosauria</taxon>
        <taxon>Archosauria</taxon>
        <taxon>Dinosauria</taxon>
        <taxon>Saurischia</taxon>
        <taxon>Theropoda</taxon>
        <taxon>Coelurosauria</taxon>
        <taxon>Aves</taxon>
        <taxon>Neognathae</taxon>
        <taxon>Neoaves</taxon>
        <taxon>Charadriiformes</taxon>
        <taxon>Scolopacidae</taxon>
        <taxon>Calidris</taxon>
    </lineage>
</organism>
<dbReference type="GO" id="GO:0005789">
    <property type="term" value="C:endoplasmic reticulum membrane"/>
    <property type="evidence" value="ECO:0007669"/>
    <property type="project" value="TreeGrafter"/>
</dbReference>
<reference evidence="12" key="2">
    <citation type="submission" date="2025-09" db="UniProtKB">
        <authorList>
            <consortium name="Ensembl"/>
        </authorList>
    </citation>
    <scope>IDENTIFICATION</scope>
</reference>
<evidence type="ECO:0000256" key="2">
    <source>
        <dbReference type="ARBA" id="ARBA00005999"/>
    </source>
</evidence>
<keyword evidence="7" id="KW-0811">Translocation</keyword>
<keyword evidence="8 10" id="KW-0472">Membrane</keyword>
<dbReference type="AlphaFoldDB" id="A0A8C3J555"/>
<keyword evidence="4 10" id="KW-0812">Transmembrane</keyword>
<evidence type="ECO:0000256" key="5">
    <source>
        <dbReference type="ARBA" id="ARBA00022927"/>
    </source>
</evidence>
<keyword evidence="3" id="KW-0813">Transport</keyword>
<dbReference type="GO" id="GO:0006616">
    <property type="term" value="P:SRP-dependent cotranslational protein targeting to membrane, translocation"/>
    <property type="evidence" value="ECO:0007669"/>
    <property type="project" value="InterPro"/>
</dbReference>
<accession>A0A8C3J555</accession>
<feature type="transmembrane region" description="Helical" evidence="10">
    <location>
        <begin position="157"/>
        <end position="184"/>
    </location>
</feature>
<sequence>IFIAIILHAVVQEYALDKINRRLHLSKVKHSKFNESGQLVAFHLTSMVWCLYVEGYVSNPRSLWENYPHVYLPFQVKFFYLCQLAYWLHALPELYFQKVRKVRAGWVAAPCLGDAPSGFLTRLGLILLLLQYLAEFFFHMARLVYFTDENNEKLFNVWAVVFVVTRLFTLTLYILVIGFGLPRVENQALDPERGNFFSFLFNNILFRMSVLLLVCLFQASVMWRFIHFQLRRWREYWNEQSSRKRAAAGAKQPAKPLKRDSGESENGTSPRTKKLKSP</sequence>
<evidence type="ECO:0000256" key="8">
    <source>
        <dbReference type="ARBA" id="ARBA00023136"/>
    </source>
</evidence>
<evidence type="ECO:0000256" key="9">
    <source>
        <dbReference type="SAM" id="MobiDB-lite"/>
    </source>
</evidence>
<dbReference type="InterPro" id="IPR016447">
    <property type="entry name" value="Translocation_assoc_membrane"/>
</dbReference>
<evidence type="ECO:0000256" key="3">
    <source>
        <dbReference type="ARBA" id="ARBA00022448"/>
    </source>
</evidence>
<protein>
    <submittedName>
        <fullName evidence="12">Translocation associated membrane protein 2</fullName>
    </submittedName>
</protein>
<comment type="similarity">
    <text evidence="2">Belongs to the TRAM family.</text>
</comment>
<dbReference type="PANTHER" id="PTHR12371:SF4">
    <property type="entry name" value="TRANSLOCATING CHAIN-ASSOCIATED MEMBRANE PROTEIN 2"/>
    <property type="match status" value="1"/>
</dbReference>
<keyword evidence="13" id="KW-1185">Reference proteome</keyword>
<dbReference type="Pfam" id="PF03798">
    <property type="entry name" value="TRAM_LAG1_CLN8"/>
    <property type="match status" value="1"/>
</dbReference>
<evidence type="ECO:0000313" key="13">
    <source>
        <dbReference type="Proteomes" id="UP000694419"/>
    </source>
</evidence>
<reference evidence="12" key="1">
    <citation type="submission" date="2025-08" db="UniProtKB">
        <authorList>
            <consortium name="Ensembl"/>
        </authorList>
    </citation>
    <scope>IDENTIFICATION</scope>
</reference>
<dbReference type="Ensembl" id="ENSCPGT00000002552.1">
    <property type="protein sequence ID" value="ENSCPGP00000002318.1"/>
    <property type="gene ID" value="ENSCPGG00000001698.1"/>
</dbReference>
<evidence type="ECO:0000256" key="10">
    <source>
        <dbReference type="SAM" id="Phobius"/>
    </source>
</evidence>
<feature type="transmembrane region" description="Helical" evidence="10">
    <location>
        <begin position="204"/>
        <end position="226"/>
    </location>
</feature>
<dbReference type="PANTHER" id="PTHR12371">
    <property type="entry name" value="TRANSLOCATION ASSOCIATED MEMBRANE PROTEIN"/>
    <property type="match status" value="1"/>
</dbReference>
<feature type="region of interest" description="Disordered" evidence="9">
    <location>
        <begin position="244"/>
        <end position="278"/>
    </location>
</feature>
<dbReference type="GO" id="GO:0045048">
    <property type="term" value="P:protein insertion into ER membrane"/>
    <property type="evidence" value="ECO:0007669"/>
    <property type="project" value="TreeGrafter"/>
</dbReference>